<feature type="chain" id="PRO_5046961299" description="Lipoprotein" evidence="1">
    <location>
        <begin position="20"/>
        <end position="205"/>
    </location>
</feature>
<feature type="signal peptide" evidence="1">
    <location>
        <begin position="1"/>
        <end position="19"/>
    </location>
</feature>
<gene>
    <name evidence="2" type="ORF">IV454_09180</name>
</gene>
<name>A0AA49A9H5_9BURK</name>
<dbReference type="Proteomes" id="UP000662888">
    <property type="component" value="Chromosome"/>
</dbReference>
<sequence>MKQTCSILILLALGLSGCAAPVPRVDIETVQVSNPIKLSPGTSRKIYVADLVDKLSSLKIGQAESGTLCVGGTELLWTGNVAIRNLMSSQVREELLSNGYAVSTSLLAIASERDADVVVGVALTDIKGNICSALNTGTKGEVFAELSWEVFDKASAKTVLLKSKGTSKFDDFSRTGDPDIYLKAVQVATRNFLSNEEFAKLVGKK</sequence>
<reference evidence="2 3" key="1">
    <citation type="submission" date="2020-11" db="EMBL/GenBank/DDBJ databases">
        <authorList>
            <person name="Sun Q."/>
        </authorList>
    </citation>
    <scope>NUCLEOTIDE SEQUENCE [LARGE SCALE GENOMIC DNA]</scope>
    <source>
        <strain evidence="2 3">P8398</strain>
    </source>
</reference>
<dbReference type="EMBL" id="CP065053">
    <property type="protein sequence ID" value="QPI51648.1"/>
    <property type="molecule type" value="Genomic_DNA"/>
</dbReference>
<accession>A0AA49A9H5</accession>
<organism evidence="2 3">
    <name type="scientific">Massilia antarctica</name>
    <dbReference type="NCBI Taxonomy" id="2765360"/>
    <lineage>
        <taxon>Bacteria</taxon>
        <taxon>Pseudomonadati</taxon>
        <taxon>Pseudomonadota</taxon>
        <taxon>Betaproteobacteria</taxon>
        <taxon>Burkholderiales</taxon>
        <taxon>Oxalobacteraceae</taxon>
        <taxon>Telluria group</taxon>
        <taxon>Massilia</taxon>
    </lineage>
</organism>
<evidence type="ECO:0000256" key="1">
    <source>
        <dbReference type="SAM" id="SignalP"/>
    </source>
</evidence>
<protein>
    <recommendedName>
        <fullName evidence="4">Lipoprotein</fullName>
    </recommendedName>
</protein>
<evidence type="ECO:0000313" key="3">
    <source>
        <dbReference type="Proteomes" id="UP000662888"/>
    </source>
</evidence>
<dbReference type="PROSITE" id="PS51257">
    <property type="entry name" value="PROKAR_LIPOPROTEIN"/>
    <property type="match status" value="1"/>
</dbReference>
<keyword evidence="1" id="KW-0732">Signal</keyword>
<dbReference type="RefSeq" id="WP_206091230.1">
    <property type="nucleotide sequence ID" value="NZ_CP065053.1"/>
</dbReference>
<evidence type="ECO:0008006" key="4">
    <source>
        <dbReference type="Google" id="ProtNLM"/>
    </source>
</evidence>
<proteinExistence type="predicted"/>
<keyword evidence="3" id="KW-1185">Reference proteome</keyword>
<evidence type="ECO:0000313" key="2">
    <source>
        <dbReference type="EMBL" id="QPI51648.1"/>
    </source>
</evidence>